<dbReference type="PATRIC" id="fig|1229831.3.peg.305"/>
<organism evidence="1 2">
    <name type="scientific">Chlamydia avium 10DC88</name>
    <dbReference type="NCBI Taxonomy" id="1229831"/>
    <lineage>
        <taxon>Bacteria</taxon>
        <taxon>Pseudomonadati</taxon>
        <taxon>Chlamydiota</taxon>
        <taxon>Chlamydiia</taxon>
        <taxon>Chlamydiales</taxon>
        <taxon>Chlamydiaceae</taxon>
        <taxon>Chlamydia/Chlamydophila group</taxon>
        <taxon>Chlamydia</taxon>
    </lineage>
</organism>
<dbReference type="KEGG" id="cav:M832_03010"/>
<dbReference type="eggNOG" id="COG3202">
    <property type="taxonomic scope" value="Bacteria"/>
</dbReference>
<gene>
    <name evidence="1" type="ORF">M832_03010</name>
</gene>
<dbReference type="HOGENOM" id="CLU_1892450_0_0_0"/>
<sequence>MLAFLGILGSMDYSDILIRALIGKNKKARAQALESLEKNCDSYLLSLLDPFINNTTKRSEKYYLRWGVIPLTLKELLNMIENSPSYLNKLVSRQLKEELAHCDPDFQPAPFYTNVNEDEVHNKDDSDTLITSTI</sequence>
<accession>W8JF54</accession>
<protein>
    <submittedName>
        <fullName evidence="1">Uncharacterized protein</fullName>
    </submittedName>
</protein>
<proteinExistence type="predicted"/>
<dbReference type="EMBL" id="CP006571">
    <property type="protein sequence ID" value="AHK63166.1"/>
    <property type="molecule type" value="Genomic_DNA"/>
</dbReference>
<dbReference type="AlphaFoldDB" id="W8JF54"/>
<evidence type="ECO:0000313" key="2">
    <source>
        <dbReference type="Proteomes" id="UP000019433"/>
    </source>
</evidence>
<dbReference type="Proteomes" id="UP000019433">
    <property type="component" value="Chromosome"/>
</dbReference>
<dbReference type="STRING" id="1229831.M832_03010"/>
<reference evidence="1 2" key="1">
    <citation type="journal article" date="2014" name="Syst. Appl. Microbiol.">
        <title>Evidence for the existence of two new members of the family Chlamydiaceae and proposal of Chlamydia avium sp. nov. and Chlamydia gallinacea sp. nov.</title>
        <authorList>
            <person name="Sachse K."/>
            <person name="Laroucau K."/>
            <person name="Riege K."/>
            <person name="Wehner S."/>
            <person name="Dilcher M."/>
            <person name="Creasy H.H."/>
            <person name="Weidmann M."/>
            <person name="Myers G."/>
            <person name="Vorimore F."/>
            <person name="Vicari N."/>
            <person name="Magnino S."/>
            <person name="Liebler-Tenorio E."/>
            <person name="Ruettger A."/>
            <person name="Bavoil P.M."/>
            <person name="Hufert F.T."/>
            <person name="Rossello-Mora R."/>
            <person name="Marz M."/>
        </authorList>
    </citation>
    <scope>NUCLEOTIDE SEQUENCE [LARGE SCALE GENOMIC DNA]</scope>
    <source>
        <strain evidence="1 2">10DC88</strain>
    </source>
</reference>
<name>W8JF54_9CHLA</name>
<evidence type="ECO:0000313" key="1">
    <source>
        <dbReference type="EMBL" id="AHK63166.1"/>
    </source>
</evidence>